<dbReference type="InterPro" id="IPR050232">
    <property type="entry name" value="FBL13/AtMIF1-like"/>
</dbReference>
<dbReference type="Pfam" id="PF08387">
    <property type="entry name" value="FBD"/>
    <property type="match status" value="1"/>
</dbReference>
<sequence length="518" mass="58596">MITDCVLGCFLLRSLPLSYFETEIRYFSLENNPCSLSEHFIIKGALTVTNRNKIMGHNKLQRTANCVMLRACTESSTLDRFSNLPIQVAHHILSFLSFKDLTRASAVSKRCRQLYLSNPTVSFDAISIPSCNWRRGELYNSLDTELIDDHYRVITWIHNAIRCKVEELDLDFTVFGMTIFAFLSCILLCPSLRSLSLNLRGTTLQVPSLYFSCNLRQLTLRDVTFVDGRFCTWLSSSCRSIKELQLIQVKGMQNISIESSSLESLKLVSGNNGDLFHLNISGEKLEEIHIAWKNVSSSPSSTSLMISAPNLKKLKLEGHLTNRLKFWKHTTLEKAEILLWPKANECGNIFEVLRSVCNAKTVILNDQATKALFGKGSVTEPLHDICNLGLHLRSLNDDIVPAVVSLFRAVTKFSTDLLISLLSYRQSSTFDTYYWKMQNLGFINQLKEVTIEPFYGSNENEFAKYILEHAENLKKMVISYLKEKQSDVVAGMVSKSDMISSTAKVVIREIVIARYAGG</sequence>
<keyword evidence="3" id="KW-1185">Reference proteome</keyword>
<dbReference type="SUPFAM" id="SSF52047">
    <property type="entry name" value="RNI-like"/>
    <property type="match status" value="1"/>
</dbReference>
<protein>
    <recommendedName>
        <fullName evidence="1">F-box domain-containing protein</fullName>
    </recommendedName>
</protein>
<evidence type="ECO:0000313" key="3">
    <source>
        <dbReference type="Proteomes" id="UP000290289"/>
    </source>
</evidence>
<evidence type="ECO:0000313" key="2">
    <source>
        <dbReference type="EMBL" id="RXI00011.1"/>
    </source>
</evidence>
<comment type="caution">
    <text evidence="2">The sequence shown here is derived from an EMBL/GenBank/DDBJ whole genome shotgun (WGS) entry which is preliminary data.</text>
</comment>
<proteinExistence type="predicted"/>
<dbReference type="InterPro" id="IPR055411">
    <property type="entry name" value="LRR_FXL15/At3g58940/PEG3-like"/>
</dbReference>
<dbReference type="PANTHER" id="PTHR31900">
    <property type="entry name" value="F-BOX/RNI SUPERFAMILY PROTEIN-RELATED"/>
    <property type="match status" value="1"/>
</dbReference>
<dbReference type="InterPro" id="IPR036047">
    <property type="entry name" value="F-box-like_dom_sf"/>
</dbReference>
<dbReference type="InterPro" id="IPR001810">
    <property type="entry name" value="F-box_dom"/>
</dbReference>
<dbReference type="Gene3D" id="3.80.10.10">
    <property type="entry name" value="Ribonuclease Inhibitor"/>
    <property type="match status" value="1"/>
</dbReference>
<dbReference type="Pfam" id="PF00646">
    <property type="entry name" value="F-box"/>
    <property type="match status" value="1"/>
</dbReference>
<dbReference type="AlphaFoldDB" id="A0A498JX84"/>
<organism evidence="2 3">
    <name type="scientific">Malus domestica</name>
    <name type="common">Apple</name>
    <name type="synonym">Pyrus malus</name>
    <dbReference type="NCBI Taxonomy" id="3750"/>
    <lineage>
        <taxon>Eukaryota</taxon>
        <taxon>Viridiplantae</taxon>
        <taxon>Streptophyta</taxon>
        <taxon>Embryophyta</taxon>
        <taxon>Tracheophyta</taxon>
        <taxon>Spermatophyta</taxon>
        <taxon>Magnoliopsida</taxon>
        <taxon>eudicotyledons</taxon>
        <taxon>Gunneridae</taxon>
        <taxon>Pentapetalae</taxon>
        <taxon>rosids</taxon>
        <taxon>fabids</taxon>
        <taxon>Rosales</taxon>
        <taxon>Rosaceae</taxon>
        <taxon>Amygdaloideae</taxon>
        <taxon>Maleae</taxon>
        <taxon>Malus</taxon>
    </lineage>
</organism>
<dbReference type="PROSITE" id="PS50181">
    <property type="entry name" value="FBOX"/>
    <property type="match status" value="1"/>
</dbReference>
<evidence type="ECO:0000259" key="1">
    <source>
        <dbReference type="PROSITE" id="PS50181"/>
    </source>
</evidence>
<reference evidence="2 3" key="1">
    <citation type="submission" date="2018-10" db="EMBL/GenBank/DDBJ databases">
        <title>A high-quality apple genome assembly.</title>
        <authorList>
            <person name="Hu J."/>
        </authorList>
    </citation>
    <scope>NUCLEOTIDE SEQUENCE [LARGE SCALE GENOMIC DNA]</scope>
    <source>
        <strain evidence="3">cv. HFTH1</strain>
        <tissue evidence="2">Young leaf</tissue>
    </source>
</reference>
<dbReference type="Proteomes" id="UP000290289">
    <property type="component" value="Chromosome 5"/>
</dbReference>
<accession>A0A498JX84</accession>
<dbReference type="SMART" id="SM00256">
    <property type="entry name" value="FBOX"/>
    <property type="match status" value="1"/>
</dbReference>
<dbReference type="Pfam" id="PF24758">
    <property type="entry name" value="LRR_At5g56370"/>
    <property type="match status" value="1"/>
</dbReference>
<name>A0A498JX84_MALDO</name>
<dbReference type="PANTHER" id="PTHR31900:SF27">
    <property type="entry name" value="FBD DOMAIN-CONTAINING PROTEIN"/>
    <property type="match status" value="1"/>
</dbReference>
<dbReference type="EMBL" id="RDQH01000331">
    <property type="protein sequence ID" value="RXI00011.1"/>
    <property type="molecule type" value="Genomic_DNA"/>
</dbReference>
<gene>
    <name evidence="2" type="ORF">DVH24_030501</name>
</gene>
<dbReference type="InterPro" id="IPR032675">
    <property type="entry name" value="LRR_dom_sf"/>
</dbReference>
<dbReference type="SUPFAM" id="SSF81383">
    <property type="entry name" value="F-box domain"/>
    <property type="match status" value="1"/>
</dbReference>
<feature type="domain" description="F-box" evidence="1">
    <location>
        <begin position="78"/>
        <end position="126"/>
    </location>
</feature>
<dbReference type="InterPro" id="IPR006566">
    <property type="entry name" value="FBD"/>
</dbReference>